<name>A0A7J8S475_GOSDV</name>
<dbReference type="EMBL" id="JABFAC010000008">
    <property type="protein sequence ID" value="MBA0620891.1"/>
    <property type="molecule type" value="Genomic_DNA"/>
</dbReference>
<keyword evidence="1" id="KW-0472">Membrane</keyword>
<dbReference type="AlphaFoldDB" id="A0A7J8S475"/>
<gene>
    <name evidence="2" type="ORF">Godav_006558</name>
</gene>
<evidence type="ECO:0000256" key="1">
    <source>
        <dbReference type="SAM" id="Phobius"/>
    </source>
</evidence>
<accession>A0A7J8S475</accession>
<evidence type="ECO:0000313" key="2">
    <source>
        <dbReference type="EMBL" id="MBA0620891.1"/>
    </source>
</evidence>
<evidence type="ECO:0000313" key="3">
    <source>
        <dbReference type="Proteomes" id="UP000593561"/>
    </source>
</evidence>
<reference evidence="2 3" key="1">
    <citation type="journal article" date="2019" name="Genome Biol. Evol.">
        <title>Insights into the evolution of the New World diploid cottons (Gossypium, subgenus Houzingenia) based on genome sequencing.</title>
        <authorList>
            <person name="Grover C.E."/>
            <person name="Arick M.A. 2nd"/>
            <person name="Thrash A."/>
            <person name="Conover J.L."/>
            <person name="Sanders W.S."/>
            <person name="Peterson D.G."/>
            <person name="Frelichowski J.E."/>
            <person name="Scheffler J.A."/>
            <person name="Scheffler B.E."/>
            <person name="Wendel J.F."/>
        </authorList>
    </citation>
    <scope>NUCLEOTIDE SEQUENCE [LARGE SCALE GENOMIC DNA]</scope>
    <source>
        <strain evidence="2">27</strain>
        <tissue evidence="2">Leaf</tissue>
    </source>
</reference>
<protein>
    <submittedName>
        <fullName evidence="2">Uncharacterized protein</fullName>
    </submittedName>
</protein>
<feature type="transmembrane region" description="Helical" evidence="1">
    <location>
        <begin position="44"/>
        <end position="69"/>
    </location>
</feature>
<proteinExistence type="predicted"/>
<sequence length="72" mass="8364">MGKIILEKVNVIMVYLRTYSLSNLSLYLCDPVNMRRYLAMKENIVVCTFLGYLAYSFYTLSGWLALWVIEVG</sequence>
<keyword evidence="1" id="KW-0812">Transmembrane</keyword>
<keyword evidence="1" id="KW-1133">Transmembrane helix</keyword>
<dbReference type="Proteomes" id="UP000593561">
    <property type="component" value="Unassembled WGS sequence"/>
</dbReference>
<comment type="caution">
    <text evidence="2">The sequence shown here is derived from an EMBL/GenBank/DDBJ whole genome shotgun (WGS) entry which is preliminary data.</text>
</comment>
<keyword evidence="3" id="KW-1185">Reference proteome</keyword>
<organism evidence="2 3">
    <name type="scientific">Gossypium davidsonii</name>
    <name type="common">Davidson's cotton</name>
    <name type="synonym">Gossypium klotzschianum subsp. davidsonii</name>
    <dbReference type="NCBI Taxonomy" id="34287"/>
    <lineage>
        <taxon>Eukaryota</taxon>
        <taxon>Viridiplantae</taxon>
        <taxon>Streptophyta</taxon>
        <taxon>Embryophyta</taxon>
        <taxon>Tracheophyta</taxon>
        <taxon>Spermatophyta</taxon>
        <taxon>Magnoliopsida</taxon>
        <taxon>eudicotyledons</taxon>
        <taxon>Gunneridae</taxon>
        <taxon>Pentapetalae</taxon>
        <taxon>rosids</taxon>
        <taxon>malvids</taxon>
        <taxon>Malvales</taxon>
        <taxon>Malvaceae</taxon>
        <taxon>Malvoideae</taxon>
        <taxon>Gossypium</taxon>
    </lineage>
</organism>